<organism evidence="6 7">
    <name type="scientific">Kutzneria kofuensis</name>
    <dbReference type="NCBI Taxonomy" id="103725"/>
    <lineage>
        <taxon>Bacteria</taxon>
        <taxon>Bacillati</taxon>
        <taxon>Actinomycetota</taxon>
        <taxon>Actinomycetes</taxon>
        <taxon>Pseudonocardiales</taxon>
        <taxon>Pseudonocardiaceae</taxon>
        <taxon>Kutzneria</taxon>
    </lineage>
</organism>
<keyword evidence="2" id="KW-0378">Hydrolase</keyword>
<comment type="caution">
    <text evidence="6">The sequence shown here is derived from an EMBL/GenBank/DDBJ whole genome shotgun (WGS) entry which is preliminary data.</text>
</comment>
<dbReference type="GO" id="GO:0016787">
    <property type="term" value="F:hydrolase activity"/>
    <property type="evidence" value="ECO:0007669"/>
    <property type="project" value="UniProtKB-KW"/>
</dbReference>
<dbReference type="Proteomes" id="UP000585638">
    <property type="component" value="Unassembled WGS sequence"/>
</dbReference>
<keyword evidence="1" id="KW-0479">Metal-binding</keyword>
<accession>A0A7W9KMU3</accession>
<dbReference type="Gene3D" id="3.60.21.10">
    <property type="match status" value="1"/>
</dbReference>
<evidence type="ECO:0000256" key="1">
    <source>
        <dbReference type="ARBA" id="ARBA00022723"/>
    </source>
</evidence>
<dbReference type="Pfam" id="PF00149">
    <property type="entry name" value="Metallophos"/>
    <property type="match status" value="1"/>
</dbReference>
<evidence type="ECO:0000256" key="2">
    <source>
        <dbReference type="ARBA" id="ARBA00022801"/>
    </source>
</evidence>
<dbReference type="RefSeq" id="WP_184867261.1">
    <property type="nucleotide sequence ID" value="NZ_BAAAWY010000060.1"/>
</dbReference>
<dbReference type="AlphaFoldDB" id="A0A7W9KMU3"/>
<dbReference type="InterPro" id="IPR004843">
    <property type="entry name" value="Calcineurin-like_PHP"/>
</dbReference>
<dbReference type="EMBL" id="JACHIR010000001">
    <property type="protein sequence ID" value="MBB5895471.1"/>
    <property type="molecule type" value="Genomic_DNA"/>
</dbReference>
<evidence type="ECO:0000313" key="6">
    <source>
        <dbReference type="EMBL" id="MBB5895471.1"/>
    </source>
</evidence>
<keyword evidence="7" id="KW-1185">Reference proteome</keyword>
<gene>
    <name evidence="6" type="ORF">BJ998_006667</name>
</gene>
<evidence type="ECO:0000256" key="4">
    <source>
        <dbReference type="ARBA" id="ARBA00025742"/>
    </source>
</evidence>
<keyword evidence="3" id="KW-0408">Iron</keyword>
<dbReference type="InterPro" id="IPR029052">
    <property type="entry name" value="Metallo-depent_PP-like"/>
</dbReference>
<evidence type="ECO:0000259" key="5">
    <source>
        <dbReference type="Pfam" id="PF00149"/>
    </source>
</evidence>
<dbReference type="InterPro" id="IPR050884">
    <property type="entry name" value="CNP_phosphodiesterase-III"/>
</dbReference>
<evidence type="ECO:0000313" key="7">
    <source>
        <dbReference type="Proteomes" id="UP000585638"/>
    </source>
</evidence>
<dbReference type="PANTHER" id="PTHR42988:SF2">
    <property type="entry name" value="CYCLIC NUCLEOTIDE PHOSPHODIESTERASE CBUA0032-RELATED"/>
    <property type="match status" value="1"/>
</dbReference>
<dbReference type="GO" id="GO:0046872">
    <property type="term" value="F:metal ion binding"/>
    <property type="evidence" value="ECO:0007669"/>
    <property type="project" value="UniProtKB-KW"/>
</dbReference>
<comment type="similarity">
    <text evidence="4">Belongs to the cyclic nucleotide phosphodiesterase class-III family.</text>
</comment>
<sequence>MALLAQISDLHLDGTERAADRARRVLDYLNGLARPVDALLVTGDIADHGTEPEYEEVAGLLATVSVPVLTCPGNHDVRGPYRKALLGDEPTGGPINRQHTIAGLNILMVDGTVPAKGHGYLDDETVGWIVDHLRDGTPTLIALHHPPARMHEPFLDGILLHEPDRLAALVEGHPQVIAVLAGHAHTACATTFAGKPLIVAPAVTYTLRMPWEGGSLDNWDQPPGVAFHVVEDNQLTTHFRVA</sequence>
<dbReference type="SUPFAM" id="SSF56300">
    <property type="entry name" value="Metallo-dependent phosphatases"/>
    <property type="match status" value="1"/>
</dbReference>
<protein>
    <submittedName>
        <fullName evidence="6">3',5'-cyclic AMP phosphodiesterase CpdA</fullName>
    </submittedName>
</protein>
<proteinExistence type="inferred from homology"/>
<feature type="domain" description="Calcineurin-like phosphoesterase" evidence="5">
    <location>
        <begin position="4"/>
        <end position="186"/>
    </location>
</feature>
<reference evidence="6 7" key="1">
    <citation type="submission" date="2020-08" db="EMBL/GenBank/DDBJ databases">
        <title>Sequencing the genomes of 1000 actinobacteria strains.</title>
        <authorList>
            <person name="Klenk H.-P."/>
        </authorList>
    </citation>
    <scope>NUCLEOTIDE SEQUENCE [LARGE SCALE GENOMIC DNA]</scope>
    <source>
        <strain evidence="6 7">DSM 43851</strain>
    </source>
</reference>
<name>A0A7W9KMU3_9PSEU</name>
<evidence type="ECO:0000256" key="3">
    <source>
        <dbReference type="ARBA" id="ARBA00023004"/>
    </source>
</evidence>
<dbReference type="PANTHER" id="PTHR42988">
    <property type="entry name" value="PHOSPHOHYDROLASE"/>
    <property type="match status" value="1"/>
</dbReference>